<organism evidence="2 3">
    <name type="scientific">Paludisphaera mucosa</name>
    <dbReference type="NCBI Taxonomy" id="3030827"/>
    <lineage>
        <taxon>Bacteria</taxon>
        <taxon>Pseudomonadati</taxon>
        <taxon>Planctomycetota</taxon>
        <taxon>Planctomycetia</taxon>
        <taxon>Isosphaerales</taxon>
        <taxon>Isosphaeraceae</taxon>
        <taxon>Paludisphaera</taxon>
    </lineage>
</organism>
<dbReference type="Proteomes" id="UP001216907">
    <property type="component" value="Unassembled WGS sequence"/>
</dbReference>
<evidence type="ECO:0000313" key="3">
    <source>
        <dbReference type="Proteomes" id="UP001216907"/>
    </source>
</evidence>
<gene>
    <name evidence="2" type="ORF">PZE19_26700</name>
</gene>
<reference evidence="2 3" key="1">
    <citation type="submission" date="2023-03" db="EMBL/GenBank/DDBJ databases">
        <title>Paludisphaera mucosa sp. nov. a novel planctomycete from northern fen.</title>
        <authorList>
            <person name="Ivanova A."/>
        </authorList>
    </citation>
    <scope>NUCLEOTIDE SEQUENCE [LARGE SCALE GENOMIC DNA]</scope>
    <source>
        <strain evidence="2 3">Pla2</strain>
    </source>
</reference>
<name>A0ABT6FIJ4_9BACT</name>
<keyword evidence="1" id="KW-0732">Signal</keyword>
<protein>
    <submittedName>
        <fullName evidence="2">Uncharacterized protein</fullName>
    </submittedName>
</protein>
<feature type="chain" id="PRO_5046351220" evidence="1">
    <location>
        <begin position="19"/>
        <end position="483"/>
    </location>
</feature>
<keyword evidence="3" id="KW-1185">Reference proteome</keyword>
<proteinExistence type="predicted"/>
<evidence type="ECO:0000256" key="1">
    <source>
        <dbReference type="SAM" id="SignalP"/>
    </source>
</evidence>
<evidence type="ECO:0000313" key="2">
    <source>
        <dbReference type="EMBL" id="MDG3007367.1"/>
    </source>
</evidence>
<feature type="signal peptide" evidence="1">
    <location>
        <begin position="1"/>
        <end position="18"/>
    </location>
</feature>
<dbReference type="EMBL" id="JARRAG010000002">
    <property type="protein sequence ID" value="MDG3007367.1"/>
    <property type="molecule type" value="Genomic_DNA"/>
</dbReference>
<dbReference type="RefSeq" id="WP_277863648.1">
    <property type="nucleotide sequence ID" value="NZ_JARRAG010000002.1"/>
</dbReference>
<comment type="caution">
    <text evidence="2">The sequence shown here is derived from an EMBL/GenBank/DDBJ whole genome shotgun (WGS) entry which is preliminary data.</text>
</comment>
<accession>A0ABT6FIJ4</accession>
<sequence length="483" mass="52173">MGRIVCVCVGLAAVAVGAAVGEEPRNPGAVVSCPDWLKAGAPFDVEAFFTYPAPGRNAAPLYFEAFAEFGADADACLTAAGMTPVAAAGGRQERIGALHEANLKQPEKIDREAADALLADLSEGFRKLAAAQRRPECVFATGLATDMRIPHAQLARVVARAARLRAFRDVEDGEIERPIRDVASLLRLSRDLRPRGIYISQLVSASIDHVALLQILPALLRSPALKVEHCDRLTAVLREHESTGLDRFATGAKGEYVMLRTLLRALQDRRFPAAGPDGRPVDEPVSDDRAASLLGPTAKVDAEGAWIQPREGIEALILHAWPDWIQEHRVLDDFAAAMTAPATSRYSERMRRFHELAARHLVDEIPAPLWLAQLFTPAYRDMALSAARSDFYIDASLSLIAIRRWRSTHGGADPDDLAAACKEAGLPTVPADPFGDGPLKMTALDAGLVVYSIGPDGVDDRALEDSDLARRPQGDVILSMPGR</sequence>